<protein>
    <submittedName>
        <fullName evidence="2">Uncharacterized protein</fullName>
    </submittedName>
</protein>
<dbReference type="EMBL" id="CAID01000018">
    <property type="protein sequence ID" value="CEG00807.1"/>
    <property type="molecule type" value="Genomic_DNA"/>
</dbReference>
<name>A0A096PA46_OSTTA</name>
<keyword evidence="1" id="KW-1133">Transmembrane helix</keyword>
<keyword evidence="3" id="KW-1185">Reference proteome</keyword>
<evidence type="ECO:0000256" key="1">
    <source>
        <dbReference type="SAM" id="Phobius"/>
    </source>
</evidence>
<evidence type="ECO:0000313" key="2">
    <source>
        <dbReference type="EMBL" id="CEG00807.1"/>
    </source>
</evidence>
<dbReference type="RefSeq" id="XP_022840595.1">
    <property type="nucleotide sequence ID" value="XM_022983667.1"/>
</dbReference>
<proteinExistence type="predicted"/>
<keyword evidence="1" id="KW-0812">Transmembrane</keyword>
<keyword evidence="1" id="KW-0472">Membrane</keyword>
<feature type="transmembrane region" description="Helical" evidence="1">
    <location>
        <begin position="97"/>
        <end position="118"/>
    </location>
</feature>
<dbReference type="OrthoDB" id="498587at2759"/>
<sequence>MATPTRPRAVAVAGVAGDARARARTHGARDVGVARGRGAGRPRTRAVVASRRTNARARGTVTATFGVDEAAWCATSSYAMYCVCRCSRAARGNARDVAFASSLASLAPACVAYGALLIRSWTPETLSLMMPGSLEEGLATGKVQFIPTLSSIMTLLSARATASSAWTHLLCVNVFVARHVALKTFERLRTHGYAPPSAHTFVLATLLGPLALLSHVVTCWAFDCVAERRTRGAAPTA</sequence>
<dbReference type="KEGG" id="ota:OT_ostta18g01970"/>
<dbReference type="InParanoid" id="A0A096PA46"/>
<gene>
    <name evidence="2" type="ORF">OT_ostta18g01970</name>
</gene>
<dbReference type="PANTHER" id="PTHR34543">
    <property type="entry name" value="PROTEIN ABA DEFICIENT 4, CHLOROPLASTIC"/>
    <property type="match status" value="1"/>
</dbReference>
<feature type="transmembrane region" description="Helical" evidence="1">
    <location>
        <begin position="201"/>
        <end position="222"/>
    </location>
</feature>
<reference evidence="2 3" key="2">
    <citation type="journal article" date="2014" name="BMC Genomics">
        <title>An improved genome of the model marine alga Ostreococcus tauri unfolds by assessing Illumina de novo assemblies.</title>
        <authorList>
            <person name="Blanc-Mathieu R."/>
            <person name="Verhelst B."/>
            <person name="Derelle E."/>
            <person name="Rombauts S."/>
            <person name="Bouget F.Y."/>
            <person name="Carre I."/>
            <person name="Chateau A."/>
            <person name="Eyre-Walker A."/>
            <person name="Grimsley N."/>
            <person name="Moreau H."/>
            <person name="Piegu B."/>
            <person name="Rivals E."/>
            <person name="Schackwitz W."/>
            <person name="Van de Peer Y."/>
            <person name="Piganeau G."/>
        </authorList>
    </citation>
    <scope>NUCLEOTIDE SEQUENCE [LARGE SCALE GENOMIC DNA]</scope>
    <source>
        <strain evidence="3">OTTH 0595 / CCAP 157/2 / RCC745</strain>
    </source>
</reference>
<reference evidence="3" key="1">
    <citation type="journal article" date="2006" name="Proc. Natl. Acad. Sci. U.S.A.">
        <title>Genome analysis of the smallest free-living eukaryote Ostreococcus tauri unveils many unique features.</title>
        <authorList>
            <person name="Derelle E."/>
            <person name="Ferraz C."/>
            <person name="Rombauts S."/>
            <person name="Rouze P."/>
            <person name="Worden A.Z."/>
            <person name="Robbens S."/>
            <person name="Partensky F."/>
            <person name="Degroeve S."/>
            <person name="Echeynie S."/>
            <person name="Cooke R."/>
            <person name="Saeys Y."/>
            <person name="Wuyts J."/>
            <person name="Jabbari K."/>
            <person name="Bowler C."/>
            <person name="Panaud O."/>
            <person name="Piegu B."/>
            <person name="Ball S.G."/>
            <person name="Ral J.-P."/>
            <person name="Bouget F.-Y."/>
            <person name="Piganeau G."/>
            <person name="De Baets B."/>
            <person name="Picard A."/>
            <person name="Delseny M."/>
            <person name="Demaille J."/>
            <person name="Van de Peer Y."/>
            <person name="Moreau H."/>
        </authorList>
    </citation>
    <scope>NUCLEOTIDE SEQUENCE [LARGE SCALE GENOMIC DNA]</scope>
    <source>
        <strain evidence="3">OTTH 0595 / CCAP 157/2 / RCC745</strain>
    </source>
</reference>
<organism evidence="2 3">
    <name type="scientific">Ostreococcus tauri</name>
    <name type="common">Marine green alga</name>
    <dbReference type="NCBI Taxonomy" id="70448"/>
    <lineage>
        <taxon>Eukaryota</taxon>
        <taxon>Viridiplantae</taxon>
        <taxon>Chlorophyta</taxon>
        <taxon>Mamiellophyceae</taxon>
        <taxon>Mamiellales</taxon>
        <taxon>Bathycoccaceae</taxon>
        <taxon>Ostreococcus</taxon>
    </lineage>
</organism>
<dbReference type="InterPro" id="IPR025461">
    <property type="entry name" value="ABA4-like"/>
</dbReference>
<comment type="caution">
    <text evidence="2">The sequence shown here is derived from an EMBL/GenBank/DDBJ whole genome shotgun (WGS) entry which is preliminary data.</text>
</comment>
<dbReference type="PANTHER" id="PTHR34543:SF1">
    <property type="entry name" value="PROTEIN ABA DEFICIENT 4, CHLOROPLASTIC"/>
    <property type="match status" value="1"/>
</dbReference>
<dbReference type="Pfam" id="PF14108">
    <property type="entry name" value="ABA4-like"/>
    <property type="match status" value="1"/>
</dbReference>
<dbReference type="Proteomes" id="UP000009170">
    <property type="component" value="Unassembled WGS sequence"/>
</dbReference>
<accession>A0A096PA46</accession>
<evidence type="ECO:0000313" key="3">
    <source>
        <dbReference type="Proteomes" id="UP000009170"/>
    </source>
</evidence>
<dbReference type="AlphaFoldDB" id="A0A096PA46"/>
<dbReference type="GeneID" id="34946554"/>